<proteinExistence type="predicted"/>
<sequence length="89" mass="9378">MTSITIADLAISKTLDSRQMTTLRGGKALGLPGLNFANVAVDIDLNQEINQFQSLNINAANNVANFGLFAPNISPTLSQGAPVTTNLFT</sequence>
<accession>A0A4P7BTD2</accession>
<name>A0A4P7BTD2_9GAMM</name>
<dbReference type="KEGG" id="nwr:E3U44_00340"/>
<dbReference type="Proteomes" id="UP000294325">
    <property type="component" value="Chromosome"/>
</dbReference>
<dbReference type="EMBL" id="CP038033">
    <property type="protein sequence ID" value="QBQ53121.1"/>
    <property type="molecule type" value="Genomic_DNA"/>
</dbReference>
<dbReference type="AlphaFoldDB" id="A0A4P7BTD2"/>
<evidence type="ECO:0000313" key="1">
    <source>
        <dbReference type="EMBL" id="QBQ53121.1"/>
    </source>
</evidence>
<keyword evidence="2" id="KW-1185">Reference proteome</keyword>
<gene>
    <name evidence="1" type="ORF">E3U44_00340</name>
</gene>
<evidence type="ECO:0000313" key="2">
    <source>
        <dbReference type="Proteomes" id="UP000294325"/>
    </source>
</evidence>
<reference evidence="1 2" key="1">
    <citation type="submission" date="2019-03" db="EMBL/GenBank/DDBJ databases">
        <title>The genome sequence of Nitrosococcus wardiae strain D1FHST reveals the archetypal metabolic capacity of ammonia-oxidizing Gammaproteobacteria.</title>
        <authorList>
            <person name="Wang L."/>
            <person name="Lim C.K."/>
            <person name="Hanson T.E."/>
            <person name="Dang H."/>
            <person name="Klotz M.G."/>
        </authorList>
    </citation>
    <scope>NUCLEOTIDE SEQUENCE [LARGE SCALE GENOMIC DNA]</scope>
    <source>
        <strain evidence="1 2">D1FHS</strain>
    </source>
</reference>
<dbReference type="OrthoDB" id="8756551at2"/>
<protein>
    <submittedName>
        <fullName evidence="1">Uncharacterized protein</fullName>
    </submittedName>
</protein>
<organism evidence="1 2">
    <name type="scientific">Nitrosococcus wardiae</name>
    <dbReference type="NCBI Taxonomy" id="1814290"/>
    <lineage>
        <taxon>Bacteria</taxon>
        <taxon>Pseudomonadati</taxon>
        <taxon>Pseudomonadota</taxon>
        <taxon>Gammaproteobacteria</taxon>
        <taxon>Chromatiales</taxon>
        <taxon>Chromatiaceae</taxon>
        <taxon>Nitrosococcus</taxon>
    </lineage>
</organism>
<dbReference type="RefSeq" id="WP_134356139.1">
    <property type="nucleotide sequence ID" value="NZ_CP038033.1"/>
</dbReference>